<dbReference type="Proteomes" id="UP000322084">
    <property type="component" value="Unassembled WGS sequence"/>
</dbReference>
<dbReference type="EMBL" id="BKCL01000015">
    <property type="protein sequence ID" value="GEQ99258.1"/>
    <property type="molecule type" value="Genomic_DNA"/>
</dbReference>
<comment type="caution">
    <text evidence="1">The sequence shown here is derived from an EMBL/GenBank/DDBJ whole genome shotgun (WGS) entry which is preliminary data.</text>
</comment>
<proteinExistence type="predicted"/>
<gene>
    <name evidence="1" type="ORF">JCM17844_28950</name>
</gene>
<sequence length="60" mass="6608">MDRFFLQAFGGKQFKDFAGANKIDGADLGHHILGDDRCQLVEPFLCAARSGHDLMQAAQQ</sequence>
<evidence type="ECO:0000313" key="2">
    <source>
        <dbReference type="Proteomes" id="UP000322084"/>
    </source>
</evidence>
<dbReference type="AlphaFoldDB" id="A0A5A7MW25"/>
<protein>
    <submittedName>
        <fullName evidence="1">Uncharacterized protein</fullName>
    </submittedName>
</protein>
<name>A0A5A7MW25_9PROT</name>
<accession>A0A5A7MW25</accession>
<reference evidence="1 2" key="1">
    <citation type="submission" date="2019-09" db="EMBL/GenBank/DDBJ databases">
        <title>NBRP : Genome information of microbial organism related human and environment.</title>
        <authorList>
            <person name="Hattori M."/>
            <person name="Oshima K."/>
            <person name="Inaba H."/>
            <person name="Suda W."/>
            <person name="Sakamoto M."/>
            <person name="Iino T."/>
            <person name="Kitahara M."/>
            <person name="Oshida Y."/>
            <person name="Iida T."/>
            <person name="Kudo T."/>
            <person name="Itoh T."/>
            <person name="Ohkuma M."/>
        </authorList>
    </citation>
    <scope>NUCLEOTIDE SEQUENCE [LARGE SCALE GENOMIC DNA]</scope>
    <source>
        <strain evidence="1 2">Hi-2</strain>
    </source>
</reference>
<organism evidence="1 2">
    <name type="scientific">Iodidimonas gelatinilytica</name>
    <dbReference type="NCBI Taxonomy" id="1236966"/>
    <lineage>
        <taxon>Bacteria</taxon>
        <taxon>Pseudomonadati</taxon>
        <taxon>Pseudomonadota</taxon>
        <taxon>Alphaproteobacteria</taxon>
        <taxon>Iodidimonadales</taxon>
        <taxon>Iodidimonadaceae</taxon>
        <taxon>Iodidimonas</taxon>
    </lineage>
</organism>
<evidence type="ECO:0000313" key="1">
    <source>
        <dbReference type="EMBL" id="GEQ99258.1"/>
    </source>
</evidence>